<evidence type="ECO:0000313" key="2">
    <source>
        <dbReference type="Proteomes" id="UP001082899"/>
    </source>
</evidence>
<comment type="caution">
    <text evidence="1">The sequence shown here is derived from an EMBL/GenBank/DDBJ whole genome shotgun (WGS) entry which is preliminary data.</text>
</comment>
<dbReference type="Proteomes" id="UP001082899">
    <property type="component" value="Unassembled WGS sequence"/>
</dbReference>
<accession>A0ABT3ZMV7</accession>
<name>A0ABT3ZMV7_9BURK</name>
<proteinExistence type="predicted"/>
<dbReference type="EMBL" id="JAPMXC010000001">
    <property type="protein sequence ID" value="MCY0387841.1"/>
    <property type="molecule type" value="Genomic_DNA"/>
</dbReference>
<organism evidence="1 2">
    <name type="scientific">Robbsia betulipollinis</name>
    <dbReference type="NCBI Taxonomy" id="2981849"/>
    <lineage>
        <taxon>Bacteria</taxon>
        <taxon>Pseudomonadati</taxon>
        <taxon>Pseudomonadota</taxon>
        <taxon>Betaproteobacteria</taxon>
        <taxon>Burkholderiales</taxon>
        <taxon>Burkholderiaceae</taxon>
        <taxon>Robbsia</taxon>
    </lineage>
</organism>
<dbReference type="RefSeq" id="WP_267847552.1">
    <property type="nucleotide sequence ID" value="NZ_JAPMXC010000001.1"/>
</dbReference>
<protein>
    <submittedName>
        <fullName evidence="1">Uncharacterized protein</fullName>
    </submittedName>
</protein>
<evidence type="ECO:0000313" key="1">
    <source>
        <dbReference type="EMBL" id="MCY0387841.1"/>
    </source>
</evidence>
<reference evidence="1" key="1">
    <citation type="submission" date="2022-11" db="EMBL/GenBank/DDBJ databases">
        <title>Robbsia betulipollinis sp. nov., isolated from pollen of birch (Betula pendula).</title>
        <authorList>
            <person name="Shi H."/>
            <person name="Ambika Manirajan B."/>
            <person name="Ratering S."/>
            <person name="Geissler-Plaum R."/>
            <person name="Schnell S."/>
        </authorList>
    </citation>
    <scope>NUCLEOTIDE SEQUENCE</scope>
    <source>
        <strain evidence="1">Bb-Pol-6</strain>
    </source>
</reference>
<keyword evidence="2" id="KW-1185">Reference proteome</keyword>
<sequence>MTEQDWPPQIDSLNLEFVLDEYQENGQAAQPIESWDVLGLFGKFAVKVNSVDTKERHFRVLNLE</sequence>
<gene>
    <name evidence="1" type="ORF">OVY01_11465</name>
</gene>